<organism evidence="10">
    <name type="scientific">Spongospora subterranea</name>
    <dbReference type="NCBI Taxonomy" id="70186"/>
    <lineage>
        <taxon>Eukaryota</taxon>
        <taxon>Sar</taxon>
        <taxon>Rhizaria</taxon>
        <taxon>Endomyxa</taxon>
        <taxon>Phytomyxea</taxon>
        <taxon>Plasmodiophorida</taxon>
        <taxon>Plasmodiophoridae</taxon>
        <taxon>Spongospora</taxon>
    </lineage>
</organism>
<evidence type="ECO:0008006" key="11">
    <source>
        <dbReference type="Google" id="ProtNLM"/>
    </source>
</evidence>
<dbReference type="AlphaFoldDB" id="A0A0H5RBT6"/>
<dbReference type="PROSITE" id="PS50867">
    <property type="entry name" value="PRE_SET"/>
    <property type="match status" value="1"/>
</dbReference>
<feature type="domain" description="SET" evidence="8">
    <location>
        <begin position="90"/>
        <end position="228"/>
    </location>
</feature>
<dbReference type="EMBL" id="HACM01011253">
    <property type="protein sequence ID" value="CRZ11695.1"/>
    <property type="molecule type" value="Transcribed_RNA"/>
</dbReference>
<feature type="domain" description="Pre-SET" evidence="9">
    <location>
        <begin position="27"/>
        <end position="87"/>
    </location>
</feature>
<dbReference type="PANTHER" id="PTHR46223:SF3">
    <property type="entry name" value="HISTONE-LYSINE N-METHYLTRANSFERASE SET-23"/>
    <property type="match status" value="1"/>
</dbReference>
<evidence type="ECO:0000256" key="1">
    <source>
        <dbReference type="ARBA" id="ARBA00004286"/>
    </source>
</evidence>
<evidence type="ECO:0000256" key="5">
    <source>
        <dbReference type="ARBA" id="ARBA00022691"/>
    </source>
</evidence>
<dbReference type="PROSITE" id="PS50280">
    <property type="entry name" value="SET"/>
    <property type="match status" value="1"/>
</dbReference>
<dbReference type="InterPro" id="IPR001214">
    <property type="entry name" value="SET_dom"/>
</dbReference>
<proteinExistence type="predicted"/>
<dbReference type="GO" id="GO:0008270">
    <property type="term" value="F:zinc ion binding"/>
    <property type="evidence" value="ECO:0007669"/>
    <property type="project" value="InterPro"/>
</dbReference>
<dbReference type="Pfam" id="PF05033">
    <property type="entry name" value="Pre-SET"/>
    <property type="match status" value="1"/>
</dbReference>
<keyword evidence="6" id="KW-0479">Metal-binding</keyword>
<dbReference type="GO" id="GO:0005694">
    <property type="term" value="C:chromosome"/>
    <property type="evidence" value="ECO:0007669"/>
    <property type="project" value="UniProtKB-SubCell"/>
</dbReference>
<dbReference type="PANTHER" id="PTHR46223">
    <property type="entry name" value="HISTONE-LYSINE N-METHYLTRANSFERASE SUV39H"/>
    <property type="match status" value="1"/>
</dbReference>
<dbReference type="SMART" id="SM00317">
    <property type="entry name" value="SET"/>
    <property type="match status" value="1"/>
</dbReference>
<keyword evidence="3" id="KW-0489">Methyltransferase</keyword>
<evidence type="ECO:0000313" key="10">
    <source>
        <dbReference type="EMBL" id="CRZ11695.1"/>
    </source>
</evidence>
<evidence type="ECO:0000256" key="6">
    <source>
        <dbReference type="ARBA" id="ARBA00022723"/>
    </source>
</evidence>
<dbReference type="InterPro" id="IPR007728">
    <property type="entry name" value="Pre-SET_dom"/>
</dbReference>
<reference evidence="10" key="1">
    <citation type="submission" date="2015-04" db="EMBL/GenBank/DDBJ databases">
        <title>The genome sequence of the plant pathogenic Rhizarian Plasmodiophora brassicae reveals insights in its biotrophic life cycle and the origin of chitin synthesis.</title>
        <authorList>
            <person name="Schwelm A."/>
            <person name="Fogelqvist J."/>
            <person name="Knaust A."/>
            <person name="Julke S."/>
            <person name="Lilja T."/>
            <person name="Dhandapani V."/>
            <person name="Bonilla-Rosso G."/>
            <person name="Karlsson M."/>
            <person name="Shevchenko A."/>
            <person name="Choi S.R."/>
            <person name="Kim H.G."/>
            <person name="Park J.Y."/>
            <person name="Lim Y.P."/>
            <person name="Ludwig-Muller J."/>
            <person name="Dixelius C."/>
        </authorList>
    </citation>
    <scope>NUCLEOTIDE SEQUENCE</scope>
    <source>
        <tissue evidence="10">Potato root galls</tissue>
    </source>
</reference>
<comment type="subcellular location">
    <subcellularLocation>
        <location evidence="1">Chromosome</location>
    </subcellularLocation>
</comment>
<protein>
    <recommendedName>
        <fullName evidence="11">SET domain-containing protein</fullName>
    </recommendedName>
</protein>
<keyword evidence="5" id="KW-0949">S-adenosyl-L-methionine</keyword>
<dbReference type="GO" id="GO:0032259">
    <property type="term" value="P:methylation"/>
    <property type="evidence" value="ECO:0007669"/>
    <property type="project" value="UniProtKB-KW"/>
</dbReference>
<dbReference type="SUPFAM" id="SSF82199">
    <property type="entry name" value="SET domain"/>
    <property type="match status" value="1"/>
</dbReference>
<evidence type="ECO:0000256" key="2">
    <source>
        <dbReference type="ARBA" id="ARBA00022454"/>
    </source>
</evidence>
<name>A0A0H5RBT6_9EUKA</name>
<evidence type="ECO:0000256" key="3">
    <source>
        <dbReference type="ARBA" id="ARBA00022603"/>
    </source>
</evidence>
<dbReference type="InterPro" id="IPR046341">
    <property type="entry name" value="SET_dom_sf"/>
</dbReference>
<sequence length="256" mass="28719">MIPFQTISTSLYPSAGDRNLRNIGHLFGCACQGSCLDNIDSCSCIQSKGLSYHDDGRLDLLKKQPLFECNALCNCNDKCVNRISQQGSKYAIQIIDDGEKGKAVEACESIPAGAFISEYIGEILSRDQAESRHRLNRPQNYLLNIAEKIPTAFVENLICQNLHAVEYTTWEVHIDATYHGNISRYFNHSCEPNMITKVIYIDRMTPGHIGFFAASDISPGERLEYSYGSVTEQSGTRCRCRKPSCRQWLPYGQDLA</sequence>
<dbReference type="GO" id="GO:0005634">
    <property type="term" value="C:nucleus"/>
    <property type="evidence" value="ECO:0007669"/>
    <property type="project" value="InterPro"/>
</dbReference>
<keyword evidence="2" id="KW-0158">Chromosome</keyword>
<accession>A0A0H5RBT6</accession>
<evidence type="ECO:0000256" key="7">
    <source>
        <dbReference type="ARBA" id="ARBA00022833"/>
    </source>
</evidence>
<evidence type="ECO:0000259" key="9">
    <source>
        <dbReference type="PROSITE" id="PS50867"/>
    </source>
</evidence>
<dbReference type="GO" id="GO:0042054">
    <property type="term" value="F:histone methyltransferase activity"/>
    <property type="evidence" value="ECO:0007669"/>
    <property type="project" value="InterPro"/>
</dbReference>
<keyword evidence="4" id="KW-0808">Transferase</keyword>
<dbReference type="InterPro" id="IPR050973">
    <property type="entry name" value="H3K9_Histone-Lys_N-MTase"/>
</dbReference>
<evidence type="ECO:0000259" key="8">
    <source>
        <dbReference type="PROSITE" id="PS50280"/>
    </source>
</evidence>
<dbReference type="Gene3D" id="2.170.270.10">
    <property type="entry name" value="SET domain"/>
    <property type="match status" value="1"/>
</dbReference>
<dbReference type="Pfam" id="PF00856">
    <property type="entry name" value="SET"/>
    <property type="match status" value="1"/>
</dbReference>
<keyword evidence="7" id="KW-0862">Zinc</keyword>
<evidence type="ECO:0000256" key="4">
    <source>
        <dbReference type="ARBA" id="ARBA00022679"/>
    </source>
</evidence>